<accession>A0AA36MPG0</accession>
<dbReference type="PANTHER" id="PTHR10374">
    <property type="entry name" value="LACTOYLGLUTATHIONE LYASE GLYOXALASE I"/>
    <property type="match status" value="1"/>
</dbReference>
<dbReference type="Gene3D" id="3.10.180.10">
    <property type="entry name" value="2,3-Dihydroxybiphenyl 1,2-Dioxygenase, domain 1"/>
    <property type="match status" value="1"/>
</dbReference>
<dbReference type="AlphaFoldDB" id="A0AA36MPG0"/>
<dbReference type="PANTHER" id="PTHR10374:SF30">
    <property type="entry name" value="LACTOYLGLUTATHIONE LYASE"/>
    <property type="match status" value="1"/>
</dbReference>
<protein>
    <submittedName>
        <fullName evidence="1">Uncharacterized protein</fullName>
    </submittedName>
</protein>
<gene>
    <name evidence="1" type="ORF">EVOR1521_LOCUS4746</name>
</gene>
<dbReference type="InterPro" id="IPR029068">
    <property type="entry name" value="Glyas_Bleomycin-R_OHBP_Dase"/>
</dbReference>
<reference evidence="1" key="1">
    <citation type="submission" date="2023-08" db="EMBL/GenBank/DDBJ databases">
        <authorList>
            <person name="Chen Y."/>
            <person name="Shah S."/>
            <person name="Dougan E. K."/>
            <person name="Thang M."/>
            <person name="Chan C."/>
        </authorList>
    </citation>
    <scope>NUCLEOTIDE SEQUENCE</scope>
</reference>
<sequence length="275" mass="31033">MKLGFCVLRVTPDKLTPLLDFYTRLGFALGEGGGLVLPWASASCGLRFLPDAKVRYQSSRTDLYWKIGLAVHDVQEASRQLPGCQPGEQFLDIGFLTHYRDPAGFCFELLQTTFEGSEAERKELKSRPRTGAGPMGDFVMGQITTRITEPERSLRFYRELGMKLLSIQPVTKYGFTLYFFAFTEENPPKEDLEAVENREWLYQRPYTTLELQHYHGSEGSKLRLPPPEEEGLAAVVLQVPPDALRRLSAWPGYVELLPGVGQLMDPDGLPIQLET</sequence>
<keyword evidence="2" id="KW-1185">Reference proteome</keyword>
<proteinExistence type="predicted"/>
<dbReference type="EMBL" id="CAUJNA010000324">
    <property type="protein sequence ID" value="CAJ1375480.1"/>
    <property type="molecule type" value="Genomic_DNA"/>
</dbReference>
<evidence type="ECO:0000313" key="2">
    <source>
        <dbReference type="Proteomes" id="UP001178507"/>
    </source>
</evidence>
<evidence type="ECO:0000313" key="1">
    <source>
        <dbReference type="EMBL" id="CAJ1375480.1"/>
    </source>
</evidence>
<organism evidence="1 2">
    <name type="scientific">Effrenium voratum</name>
    <dbReference type="NCBI Taxonomy" id="2562239"/>
    <lineage>
        <taxon>Eukaryota</taxon>
        <taxon>Sar</taxon>
        <taxon>Alveolata</taxon>
        <taxon>Dinophyceae</taxon>
        <taxon>Suessiales</taxon>
        <taxon>Symbiodiniaceae</taxon>
        <taxon>Effrenium</taxon>
    </lineage>
</organism>
<dbReference type="Proteomes" id="UP001178507">
    <property type="component" value="Unassembled WGS sequence"/>
</dbReference>
<dbReference type="SUPFAM" id="SSF54593">
    <property type="entry name" value="Glyoxalase/Bleomycin resistance protein/Dihydroxybiphenyl dioxygenase"/>
    <property type="match status" value="1"/>
</dbReference>
<name>A0AA36MPG0_9DINO</name>
<comment type="caution">
    <text evidence="1">The sequence shown here is derived from an EMBL/GenBank/DDBJ whole genome shotgun (WGS) entry which is preliminary data.</text>
</comment>